<dbReference type="RefSeq" id="WP_138852664.1">
    <property type="nucleotide sequence ID" value="NZ_CP040710.1"/>
</dbReference>
<dbReference type="Proteomes" id="UP000310017">
    <property type="component" value="Chromosome"/>
</dbReference>
<comment type="function">
    <text evidence="10">Pyrophosphatase that catalyzes the hydrolysis of nucleoside triphosphates to their monophosphate derivatives, with a high preference for the non-canonical purine nucleotides XTP (xanthosine triphosphate), dITP (deoxyinosine triphosphate) and ITP. Seems to function as a house-cleaning enzyme that removes non-canonical purine nucleotides from the nucleotide pool, thus preventing their incorporation into DNA/RNA and avoiding chromosomal lesions.</text>
</comment>
<dbReference type="NCBIfam" id="NF011398">
    <property type="entry name" value="PRK14823.1"/>
    <property type="match status" value="1"/>
</dbReference>
<evidence type="ECO:0000256" key="2">
    <source>
        <dbReference type="ARBA" id="ARBA00011738"/>
    </source>
</evidence>
<name>A0A5B7STK1_9FLAO</name>
<comment type="subunit">
    <text evidence="2 10">Homodimer.</text>
</comment>
<dbReference type="KEGG" id="asag:FGM00_09420"/>
<evidence type="ECO:0000256" key="4">
    <source>
        <dbReference type="ARBA" id="ARBA00022741"/>
    </source>
</evidence>
<dbReference type="EC" id="3.6.1.66" evidence="10"/>
<dbReference type="HAMAP" id="MF_01405">
    <property type="entry name" value="Non_canon_purine_NTPase"/>
    <property type="match status" value="1"/>
</dbReference>
<protein>
    <recommendedName>
        <fullName evidence="10">dITP/XTP pyrophosphatase</fullName>
        <ecNumber evidence="10">3.6.1.66</ecNumber>
    </recommendedName>
    <alternativeName>
        <fullName evidence="10">Non-canonical purine NTP pyrophosphatase</fullName>
    </alternativeName>
    <alternativeName>
        <fullName evidence="10">Non-standard purine NTP pyrophosphatase</fullName>
    </alternativeName>
    <alternativeName>
        <fullName evidence="10">Nucleoside-triphosphate diphosphatase</fullName>
    </alternativeName>
    <alternativeName>
        <fullName evidence="10">Nucleoside-triphosphate pyrophosphatase</fullName>
        <shortName evidence="10">NTPase</shortName>
    </alternativeName>
</protein>
<evidence type="ECO:0000256" key="3">
    <source>
        <dbReference type="ARBA" id="ARBA00022723"/>
    </source>
</evidence>
<sequence length="195" mass="21795">MQLVFATHNQNKFREVQQLVPPNVRLLSLTDIECHEDIPETGKTLAENAQLKADYVARNYSLPCFADDTGLLVDALNGAPGIYSARYAGEQKNATENMDKLLAQLEGESNRSARFSTVIALRLDNENILFEGVVEGAITHDKHGTDGFGYDPIFRPQGYKKTFAELPLAIKNKIGHRGKATQKLLEYLNNLRFNN</sequence>
<dbReference type="SUPFAM" id="SSF52972">
    <property type="entry name" value="ITPase-like"/>
    <property type="match status" value="1"/>
</dbReference>
<dbReference type="AlphaFoldDB" id="A0A5B7STK1"/>
<dbReference type="Pfam" id="PF01725">
    <property type="entry name" value="Ham1p_like"/>
    <property type="match status" value="1"/>
</dbReference>
<dbReference type="Gene3D" id="3.90.950.10">
    <property type="match status" value="1"/>
</dbReference>
<dbReference type="GO" id="GO:0009117">
    <property type="term" value="P:nucleotide metabolic process"/>
    <property type="evidence" value="ECO:0007669"/>
    <property type="project" value="UniProtKB-KW"/>
</dbReference>
<dbReference type="GO" id="GO:0036220">
    <property type="term" value="F:ITP diphosphatase activity"/>
    <property type="evidence" value="ECO:0007669"/>
    <property type="project" value="UniProtKB-UniRule"/>
</dbReference>
<evidence type="ECO:0000313" key="13">
    <source>
        <dbReference type="Proteomes" id="UP000310017"/>
    </source>
</evidence>
<keyword evidence="6 10" id="KW-0460">Magnesium</keyword>
<evidence type="ECO:0000256" key="10">
    <source>
        <dbReference type="HAMAP-Rule" id="MF_01405"/>
    </source>
</evidence>
<keyword evidence="5 10" id="KW-0378">Hydrolase</keyword>
<dbReference type="GO" id="GO:0035870">
    <property type="term" value="F:dITP diphosphatase activity"/>
    <property type="evidence" value="ECO:0007669"/>
    <property type="project" value="UniProtKB-UniRule"/>
</dbReference>
<feature type="active site" description="Proton acceptor" evidence="10">
    <location>
        <position position="68"/>
    </location>
</feature>
<evidence type="ECO:0000256" key="1">
    <source>
        <dbReference type="ARBA" id="ARBA00008023"/>
    </source>
</evidence>
<organism evidence="12 13">
    <name type="scientific">Aggregatimonas sangjinii</name>
    <dbReference type="NCBI Taxonomy" id="2583587"/>
    <lineage>
        <taxon>Bacteria</taxon>
        <taxon>Pseudomonadati</taxon>
        <taxon>Bacteroidota</taxon>
        <taxon>Flavobacteriia</taxon>
        <taxon>Flavobacteriales</taxon>
        <taxon>Flavobacteriaceae</taxon>
        <taxon>Aggregatimonas</taxon>
    </lineage>
</organism>
<keyword evidence="4 10" id="KW-0547">Nucleotide-binding</keyword>
<dbReference type="PANTHER" id="PTHR11067:SF9">
    <property type="entry name" value="INOSINE TRIPHOSPHATE PYROPHOSPHATASE"/>
    <property type="match status" value="1"/>
</dbReference>
<dbReference type="OrthoDB" id="9807456at2"/>
<dbReference type="GO" id="GO:0009146">
    <property type="term" value="P:purine nucleoside triphosphate catabolic process"/>
    <property type="evidence" value="ECO:0007669"/>
    <property type="project" value="UniProtKB-UniRule"/>
</dbReference>
<feature type="binding site" evidence="10">
    <location>
        <position position="69"/>
    </location>
    <ligand>
        <name>substrate</name>
    </ligand>
</feature>
<proteinExistence type="inferred from homology"/>
<dbReference type="FunFam" id="3.90.950.10:FF:000001">
    <property type="entry name" value="dITP/XTP pyrophosphatase"/>
    <property type="match status" value="1"/>
</dbReference>
<accession>A0A5B7STK1</accession>
<evidence type="ECO:0000256" key="7">
    <source>
        <dbReference type="ARBA" id="ARBA00023080"/>
    </source>
</evidence>
<dbReference type="InterPro" id="IPR002637">
    <property type="entry name" value="RdgB/HAM1"/>
</dbReference>
<feature type="binding site" evidence="10">
    <location>
        <begin position="7"/>
        <end position="12"/>
    </location>
    <ligand>
        <name>substrate</name>
    </ligand>
</feature>
<evidence type="ECO:0000256" key="6">
    <source>
        <dbReference type="ARBA" id="ARBA00022842"/>
    </source>
</evidence>
<reference evidence="12 13" key="1">
    <citation type="submission" date="2019-05" db="EMBL/GenBank/DDBJ databases">
        <title>Genome sequencing of F202Z8.</title>
        <authorList>
            <person name="Kwon Y.M."/>
        </authorList>
    </citation>
    <scope>NUCLEOTIDE SEQUENCE [LARGE SCALE GENOMIC DNA]</scope>
    <source>
        <strain evidence="12 13">F202Z8</strain>
    </source>
</reference>
<comment type="caution">
    <text evidence="10">Lacks conserved residue(s) required for the propagation of feature annotation.</text>
</comment>
<evidence type="ECO:0000256" key="5">
    <source>
        <dbReference type="ARBA" id="ARBA00022801"/>
    </source>
</evidence>
<keyword evidence="7 10" id="KW-0546">Nucleotide metabolism</keyword>
<evidence type="ECO:0000313" key="12">
    <source>
        <dbReference type="EMBL" id="QCX00318.1"/>
    </source>
</evidence>
<dbReference type="CDD" id="cd00515">
    <property type="entry name" value="HAM1"/>
    <property type="match status" value="1"/>
</dbReference>
<dbReference type="GO" id="GO:0036222">
    <property type="term" value="F:XTP diphosphatase activity"/>
    <property type="evidence" value="ECO:0007669"/>
    <property type="project" value="UniProtKB-UniRule"/>
</dbReference>
<dbReference type="GO" id="GO:0017111">
    <property type="term" value="F:ribonucleoside triphosphate phosphatase activity"/>
    <property type="evidence" value="ECO:0007669"/>
    <property type="project" value="InterPro"/>
</dbReference>
<keyword evidence="3 10" id="KW-0479">Metal-binding</keyword>
<feature type="binding site" evidence="10">
    <location>
        <begin position="148"/>
        <end position="151"/>
    </location>
    <ligand>
        <name>substrate</name>
    </ligand>
</feature>
<dbReference type="NCBIfam" id="TIGR00042">
    <property type="entry name" value="RdgB/HAM1 family non-canonical purine NTP pyrophosphatase"/>
    <property type="match status" value="1"/>
</dbReference>
<evidence type="ECO:0000256" key="11">
    <source>
        <dbReference type="RuleBase" id="RU003781"/>
    </source>
</evidence>
<comment type="cofactor">
    <cofactor evidence="10">
        <name>Mg(2+)</name>
        <dbReference type="ChEBI" id="CHEBI:18420"/>
    </cofactor>
    <text evidence="10">Binds 1 Mg(2+) ion per subunit.</text>
</comment>
<comment type="catalytic activity">
    <reaction evidence="9 10">
        <text>XTP + H2O = XMP + diphosphate + H(+)</text>
        <dbReference type="Rhea" id="RHEA:28610"/>
        <dbReference type="ChEBI" id="CHEBI:15377"/>
        <dbReference type="ChEBI" id="CHEBI:15378"/>
        <dbReference type="ChEBI" id="CHEBI:33019"/>
        <dbReference type="ChEBI" id="CHEBI:57464"/>
        <dbReference type="ChEBI" id="CHEBI:61314"/>
        <dbReference type="EC" id="3.6.1.66"/>
    </reaction>
</comment>
<dbReference type="InterPro" id="IPR029001">
    <property type="entry name" value="ITPase-like_fam"/>
</dbReference>
<comment type="similarity">
    <text evidence="1 10 11">Belongs to the HAM1 NTPase family.</text>
</comment>
<dbReference type="InterPro" id="IPR020922">
    <property type="entry name" value="dITP/XTP_pyrophosphatase"/>
</dbReference>
<feature type="binding site" evidence="10">
    <location>
        <position position="171"/>
    </location>
    <ligand>
        <name>substrate</name>
    </ligand>
</feature>
<evidence type="ECO:0000256" key="8">
    <source>
        <dbReference type="ARBA" id="ARBA00051875"/>
    </source>
</evidence>
<feature type="binding site" evidence="10">
    <location>
        <begin position="176"/>
        <end position="177"/>
    </location>
    <ligand>
        <name>substrate</name>
    </ligand>
</feature>
<dbReference type="GO" id="GO:0005829">
    <property type="term" value="C:cytosol"/>
    <property type="evidence" value="ECO:0007669"/>
    <property type="project" value="TreeGrafter"/>
</dbReference>
<dbReference type="PANTHER" id="PTHR11067">
    <property type="entry name" value="INOSINE TRIPHOSPHATE PYROPHOSPHATASE/HAM1 PROTEIN"/>
    <property type="match status" value="1"/>
</dbReference>
<evidence type="ECO:0000256" key="9">
    <source>
        <dbReference type="ARBA" id="ARBA00052017"/>
    </source>
</evidence>
<keyword evidence="13" id="KW-1185">Reference proteome</keyword>
<dbReference type="GO" id="GO:0000166">
    <property type="term" value="F:nucleotide binding"/>
    <property type="evidence" value="ECO:0007669"/>
    <property type="project" value="UniProtKB-KW"/>
</dbReference>
<comment type="catalytic activity">
    <reaction evidence="10">
        <text>ITP + H2O = IMP + diphosphate + H(+)</text>
        <dbReference type="Rhea" id="RHEA:29399"/>
        <dbReference type="ChEBI" id="CHEBI:15377"/>
        <dbReference type="ChEBI" id="CHEBI:15378"/>
        <dbReference type="ChEBI" id="CHEBI:33019"/>
        <dbReference type="ChEBI" id="CHEBI:58053"/>
        <dbReference type="ChEBI" id="CHEBI:61402"/>
        <dbReference type="EC" id="3.6.1.66"/>
    </reaction>
</comment>
<gene>
    <name evidence="12" type="ORF">FGM00_09420</name>
</gene>
<dbReference type="GO" id="GO:0046872">
    <property type="term" value="F:metal ion binding"/>
    <property type="evidence" value="ECO:0007669"/>
    <property type="project" value="UniProtKB-KW"/>
</dbReference>
<feature type="binding site" evidence="10">
    <location>
        <position position="68"/>
    </location>
    <ligand>
        <name>Mg(2+)</name>
        <dbReference type="ChEBI" id="CHEBI:18420"/>
    </ligand>
</feature>
<dbReference type="EMBL" id="CP040710">
    <property type="protein sequence ID" value="QCX00318.1"/>
    <property type="molecule type" value="Genomic_DNA"/>
</dbReference>
<comment type="catalytic activity">
    <reaction evidence="8 10">
        <text>dITP + H2O = dIMP + diphosphate + H(+)</text>
        <dbReference type="Rhea" id="RHEA:28342"/>
        <dbReference type="ChEBI" id="CHEBI:15377"/>
        <dbReference type="ChEBI" id="CHEBI:15378"/>
        <dbReference type="ChEBI" id="CHEBI:33019"/>
        <dbReference type="ChEBI" id="CHEBI:61194"/>
        <dbReference type="ChEBI" id="CHEBI:61382"/>
        <dbReference type="EC" id="3.6.1.66"/>
    </reaction>
</comment>